<comment type="caution">
    <text evidence="1">The sequence shown here is derived from an EMBL/GenBank/DDBJ whole genome shotgun (WGS) entry which is preliminary data.</text>
</comment>
<dbReference type="PANTHER" id="PTHR33710:SF80">
    <property type="entry name" value="ENDONUCLEASE_EXONUCLEASE_PHOSPHATASE"/>
    <property type="match status" value="1"/>
</dbReference>
<organism evidence="1 2">
    <name type="scientific">Cephalotus follicularis</name>
    <name type="common">Albany pitcher plant</name>
    <dbReference type="NCBI Taxonomy" id="3775"/>
    <lineage>
        <taxon>Eukaryota</taxon>
        <taxon>Viridiplantae</taxon>
        <taxon>Streptophyta</taxon>
        <taxon>Embryophyta</taxon>
        <taxon>Tracheophyta</taxon>
        <taxon>Spermatophyta</taxon>
        <taxon>Magnoliopsida</taxon>
        <taxon>eudicotyledons</taxon>
        <taxon>Gunneridae</taxon>
        <taxon>Pentapetalae</taxon>
        <taxon>rosids</taxon>
        <taxon>fabids</taxon>
        <taxon>Oxalidales</taxon>
        <taxon>Cephalotaceae</taxon>
        <taxon>Cephalotus</taxon>
    </lineage>
</organism>
<evidence type="ECO:0000313" key="2">
    <source>
        <dbReference type="Proteomes" id="UP000187406"/>
    </source>
</evidence>
<evidence type="ECO:0008006" key="3">
    <source>
        <dbReference type="Google" id="ProtNLM"/>
    </source>
</evidence>
<name>A0A1Q3DK30_CEPFO</name>
<reference evidence="2" key="1">
    <citation type="submission" date="2016-04" db="EMBL/GenBank/DDBJ databases">
        <title>Cephalotus genome sequencing.</title>
        <authorList>
            <person name="Fukushima K."/>
            <person name="Hasebe M."/>
            <person name="Fang X."/>
        </authorList>
    </citation>
    <scope>NUCLEOTIDE SEQUENCE [LARGE SCALE GENOMIC DNA]</scope>
    <source>
        <strain evidence="2">cv. St1</strain>
    </source>
</reference>
<dbReference type="OrthoDB" id="1742140at2759"/>
<dbReference type="PANTHER" id="PTHR33710">
    <property type="entry name" value="BNAC02G09200D PROTEIN"/>
    <property type="match status" value="1"/>
</dbReference>
<protein>
    <recommendedName>
        <fullName evidence="3">Exo_endo_phos domain-containing protein</fullName>
    </recommendedName>
</protein>
<accession>A0A1Q3DK30</accession>
<dbReference type="InParanoid" id="A0A1Q3DK30"/>
<keyword evidence="2" id="KW-1185">Reference proteome</keyword>
<evidence type="ECO:0000313" key="1">
    <source>
        <dbReference type="EMBL" id="GAV92821.1"/>
    </source>
</evidence>
<dbReference type="Proteomes" id="UP000187406">
    <property type="component" value="Unassembled WGS sequence"/>
</dbReference>
<sequence>MREFGDCIRNSELEDIRQAGCFYSWNNKRAGVEAVSKKLDRAMGNWGWFKDFNHVQAFFPTPGVSDHSPCILQLKMPCRSGPRPFKYINVWASHPDFLDVVRRVWALPVEGNPLEVVGRKLRMLKQVLKDFHKKHFNNLSMECTKINQLIDYQQTVLDGDPTNEEARNTEKKLLDQYHKASRKEEAVLKQKARINWLKLGDSNSAFFHKVVKLRQWTFFQRCMEHCGERGSKCHQIFFRD</sequence>
<proteinExistence type="predicted"/>
<dbReference type="AlphaFoldDB" id="A0A1Q3DK30"/>
<dbReference type="EMBL" id="BDDD01011381">
    <property type="protein sequence ID" value="GAV92821.1"/>
    <property type="molecule type" value="Genomic_DNA"/>
</dbReference>
<gene>
    <name evidence="1" type="ORF">CFOL_v3_36199</name>
</gene>
<dbReference type="STRING" id="3775.A0A1Q3DK30"/>